<keyword evidence="1" id="KW-1133">Transmembrane helix</keyword>
<reference evidence="2 3" key="1">
    <citation type="submission" date="2019-04" db="EMBL/GenBank/DDBJ databases">
        <title>An improved genome assembly and genetic linkage map for asparagus bean, Vigna unguiculata ssp. sesquipedialis.</title>
        <authorList>
            <person name="Xia Q."/>
            <person name="Zhang R."/>
            <person name="Dong Y."/>
        </authorList>
    </citation>
    <scope>NUCLEOTIDE SEQUENCE [LARGE SCALE GENOMIC DNA]</scope>
    <source>
        <tissue evidence="2">Leaf</tissue>
    </source>
</reference>
<organism evidence="2 3">
    <name type="scientific">Vigna unguiculata</name>
    <name type="common">Cowpea</name>
    <dbReference type="NCBI Taxonomy" id="3917"/>
    <lineage>
        <taxon>Eukaryota</taxon>
        <taxon>Viridiplantae</taxon>
        <taxon>Streptophyta</taxon>
        <taxon>Embryophyta</taxon>
        <taxon>Tracheophyta</taxon>
        <taxon>Spermatophyta</taxon>
        <taxon>Magnoliopsida</taxon>
        <taxon>eudicotyledons</taxon>
        <taxon>Gunneridae</taxon>
        <taxon>Pentapetalae</taxon>
        <taxon>rosids</taxon>
        <taxon>fabids</taxon>
        <taxon>Fabales</taxon>
        <taxon>Fabaceae</taxon>
        <taxon>Papilionoideae</taxon>
        <taxon>50 kb inversion clade</taxon>
        <taxon>NPAAA clade</taxon>
        <taxon>indigoferoid/millettioid clade</taxon>
        <taxon>Phaseoleae</taxon>
        <taxon>Vigna</taxon>
    </lineage>
</organism>
<proteinExistence type="predicted"/>
<keyword evidence="3" id="KW-1185">Reference proteome</keyword>
<evidence type="ECO:0000313" key="3">
    <source>
        <dbReference type="Proteomes" id="UP000501690"/>
    </source>
</evidence>
<sequence>MLSIQLQNKRVSAGVFLIITNALLGLLTTALGQASSKLSSSSRFVVLFPLEVYFSNLVPVVCYWFQFLDLLLELPVPLVEESKPRLAPFQGEIVTRFDTLAQASLSRLDETCRNSPRLHASSRLGESSWRGTRSCLAQARRARLSEPAKVSQRSCRDLT</sequence>
<name>A0A4D6N0R0_VIGUN</name>
<keyword evidence="1" id="KW-0472">Membrane</keyword>
<keyword evidence="1" id="KW-0812">Transmembrane</keyword>
<evidence type="ECO:0000256" key="1">
    <source>
        <dbReference type="SAM" id="Phobius"/>
    </source>
</evidence>
<gene>
    <name evidence="2" type="ORF">DEO72_LG9g2355</name>
</gene>
<evidence type="ECO:0000313" key="2">
    <source>
        <dbReference type="EMBL" id="QCE07336.1"/>
    </source>
</evidence>
<feature type="transmembrane region" description="Helical" evidence="1">
    <location>
        <begin position="12"/>
        <end position="32"/>
    </location>
</feature>
<accession>A0A4D6N0R0</accession>
<dbReference type="Proteomes" id="UP000501690">
    <property type="component" value="Linkage Group LG9"/>
</dbReference>
<dbReference type="AlphaFoldDB" id="A0A4D6N0R0"/>
<feature type="transmembrane region" description="Helical" evidence="1">
    <location>
        <begin position="44"/>
        <end position="66"/>
    </location>
</feature>
<dbReference type="EMBL" id="CP039353">
    <property type="protein sequence ID" value="QCE07336.1"/>
    <property type="molecule type" value="Genomic_DNA"/>
</dbReference>
<protein>
    <submittedName>
        <fullName evidence="2">Uncharacterized protein</fullName>
    </submittedName>
</protein>